<accession>A0A4C1T6Q5</accession>
<comment type="caution">
    <text evidence="1">The sequence shown here is derived from an EMBL/GenBank/DDBJ whole genome shotgun (WGS) entry which is preliminary data.</text>
</comment>
<evidence type="ECO:0000313" key="1">
    <source>
        <dbReference type="EMBL" id="GBP10173.1"/>
    </source>
</evidence>
<dbReference type="AlphaFoldDB" id="A0A4C1T6Q5"/>
<reference evidence="1 2" key="1">
    <citation type="journal article" date="2019" name="Commun. Biol.">
        <title>The bagworm genome reveals a unique fibroin gene that provides high tensile strength.</title>
        <authorList>
            <person name="Kono N."/>
            <person name="Nakamura H."/>
            <person name="Ohtoshi R."/>
            <person name="Tomita M."/>
            <person name="Numata K."/>
            <person name="Arakawa K."/>
        </authorList>
    </citation>
    <scope>NUCLEOTIDE SEQUENCE [LARGE SCALE GENOMIC DNA]</scope>
</reference>
<keyword evidence="2" id="KW-1185">Reference proteome</keyword>
<protein>
    <submittedName>
        <fullName evidence="1">Uncharacterized protein</fullName>
    </submittedName>
</protein>
<evidence type="ECO:0000313" key="2">
    <source>
        <dbReference type="Proteomes" id="UP000299102"/>
    </source>
</evidence>
<dbReference type="EMBL" id="BGZK01000039">
    <property type="protein sequence ID" value="GBP10173.1"/>
    <property type="molecule type" value="Genomic_DNA"/>
</dbReference>
<sequence>MKARYYICVGGKWMRVRLRVDGPVLVGQRARPVFLVRCGTKLCALPPVEVSRELGAHAAGAPSRARSGPTLSLLRHVRRRHQCSGHEGVGCRGACGCRRPSERFEARAPNGRRKRYESRIRRQRVVATRVPGIRRG</sequence>
<gene>
    <name evidence="1" type="ORF">EVAR_77578_1</name>
</gene>
<name>A0A4C1T6Q5_EUMVA</name>
<proteinExistence type="predicted"/>
<organism evidence="1 2">
    <name type="scientific">Eumeta variegata</name>
    <name type="common">Bagworm moth</name>
    <name type="synonym">Eumeta japonica</name>
    <dbReference type="NCBI Taxonomy" id="151549"/>
    <lineage>
        <taxon>Eukaryota</taxon>
        <taxon>Metazoa</taxon>
        <taxon>Ecdysozoa</taxon>
        <taxon>Arthropoda</taxon>
        <taxon>Hexapoda</taxon>
        <taxon>Insecta</taxon>
        <taxon>Pterygota</taxon>
        <taxon>Neoptera</taxon>
        <taxon>Endopterygota</taxon>
        <taxon>Lepidoptera</taxon>
        <taxon>Glossata</taxon>
        <taxon>Ditrysia</taxon>
        <taxon>Tineoidea</taxon>
        <taxon>Psychidae</taxon>
        <taxon>Oiketicinae</taxon>
        <taxon>Eumeta</taxon>
    </lineage>
</organism>
<dbReference type="Proteomes" id="UP000299102">
    <property type="component" value="Unassembled WGS sequence"/>
</dbReference>